<evidence type="ECO:0000256" key="9">
    <source>
        <dbReference type="ARBA" id="ARBA00049940"/>
    </source>
</evidence>
<feature type="transmembrane region" description="Helical" evidence="10">
    <location>
        <begin position="95"/>
        <end position="117"/>
    </location>
</feature>
<evidence type="ECO:0000256" key="5">
    <source>
        <dbReference type="ARBA" id="ARBA00023136"/>
    </source>
</evidence>
<keyword evidence="10" id="KW-0406">Ion transport</keyword>
<feature type="binding site" evidence="10">
    <location>
        <position position="75"/>
    </location>
    <ligand>
        <name>Na(+)</name>
        <dbReference type="ChEBI" id="CHEBI:29101"/>
        <note>structural</note>
    </ligand>
</feature>
<evidence type="ECO:0000313" key="12">
    <source>
        <dbReference type="Proteomes" id="UP001225034"/>
    </source>
</evidence>
<evidence type="ECO:0000256" key="4">
    <source>
        <dbReference type="ARBA" id="ARBA00022989"/>
    </source>
</evidence>
<dbReference type="PANTHER" id="PTHR28259">
    <property type="entry name" value="FLUORIDE EXPORT PROTEIN 1-RELATED"/>
    <property type="match status" value="1"/>
</dbReference>
<dbReference type="RefSeq" id="WP_306984677.1">
    <property type="nucleotide sequence ID" value="NZ_JAUSUA010000005.1"/>
</dbReference>
<proteinExistence type="inferred from homology"/>
<dbReference type="EMBL" id="JAUSUA010000005">
    <property type="protein sequence ID" value="MDQ0208549.1"/>
    <property type="molecule type" value="Genomic_DNA"/>
</dbReference>
<keyword evidence="4 10" id="KW-1133">Transmembrane helix</keyword>
<dbReference type="Proteomes" id="UP001225034">
    <property type="component" value="Unassembled WGS sequence"/>
</dbReference>
<dbReference type="HAMAP" id="MF_00454">
    <property type="entry name" value="FluC"/>
    <property type="match status" value="1"/>
</dbReference>
<dbReference type="Pfam" id="PF02537">
    <property type="entry name" value="CRCB"/>
    <property type="match status" value="1"/>
</dbReference>
<keyword evidence="6 10" id="KW-0407">Ion channel</keyword>
<keyword evidence="12" id="KW-1185">Reference proteome</keyword>
<dbReference type="PANTHER" id="PTHR28259:SF1">
    <property type="entry name" value="FLUORIDE EXPORT PROTEIN 1-RELATED"/>
    <property type="match status" value="1"/>
</dbReference>
<keyword evidence="2 10" id="KW-1003">Cell membrane</keyword>
<gene>
    <name evidence="10" type="primary">fluC</name>
    <name evidence="10" type="synonym">crcB</name>
    <name evidence="11" type="ORF">J2S05_003360</name>
</gene>
<comment type="activity regulation">
    <text evidence="10">Na(+) is not transported, but it plays an essential structural role and its presence is essential for fluoride channel function.</text>
</comment>
<evidence type="ECO:0000256" key="3">
    <source>
        <dbReference type="ARBA" id="ARBA00022692"/>
    </source>
</evidence>
<comment type="caution">
    <text evidence="11">The sequence shown here is derived from an EMBL/GenBank/DDBJ whole genome shotgun (WGS) entry which is preliminary data.</text>
</comment>
<evidence type="ECO:0000256" key="2">
    <source>
        <dbReference type="ARBA" id="ARBA00022475"/>
    </source>
</evidence>
<evidence type="ECO:0000313" key="11">
    <source>
        <dbReference type="EMBL" id="MDQ0208549.1"/>
    </source>
</evidence>
<evidence type="ECO:0000256" key="10">
    <source>
        <dbReference type="HAMAP-Rule" id="MF_00454"/>
    </source>
</evidence>
<evidence type="ECO:0000256" key="6">
    <source>
        <dbReference type="ARBA" id="ARBA00023303"/>
    </source>
</evidence>
<comment type="subcellular location">
    <subcellularLocation>
        <location evidence="1 10">Cell membrane</location>
        <topology evidence="1 10">Multi-pass membrane protein</topology>
    </subcellularLocation>
</comment>
<evidence type="ECO:0000256" key="1">
    <source>
        <dbReference type="ARBA" id="ARBA00004651"/>
    </source>
</evidence>
<comment type="catalytic activity">
    <reaction evidence="8">
        <text>fluoride(in) = fluoride(out)</text>
        <dbReference type="Rhea" id="RHEA:76159"/>
        <dbReference type="ChEBI" id="CHEBI:17051"/>
    </reaction>
    <physiologicalReaction direction="left-to-right" evidence="8">
        <dbReference type="Rhea" id="RHEA:76160"/>
    </physiologicalReaction>
</comment>
<feature type="transmembrane region" description="Helical" evidence="10">
    <location>
        <begin position="6"/>
        <end position="25"/>
    </location>
</feature>
<feature type="binding site" evidence="10">
    <location>
        <position position="72"/>
    </location>
    <ligand>
        <name>Na(+)</name>
        <dbReference type="ChEBI" id="CHEBI:29101"/>
        <note>structural</note>
    </ligand>
</feature>
<feature type="transmembrane region" description="Helical" evidence="10">
    <location>
        <begin position="61"/>
        <end position="83"/>
    </location>
</feature>
<accession>A0ABT9YL03</accession>
<name>A0ABT9YL03_9BACI</name>
<keyword evidence="10" id="KW-0479">Metal-binding</keyword>
<feature type="transmembrane region" description="Helical" evidence="10">
    <location>
        <begin position="37"/>
        <end position="55"/>
    </location>
</feature>
<evidence type="ECO:0000256" key="8">
    <source>
        <dbReference type="ARBA" id="ARBA00035585"/>
    </source>
</evidence>
<organism evidence="11 12">
    <name type="scientific">Alkalicoccobacillus murimartini</name>
    <dbReference type="NCBI Taxonomy" id="171685"/>
    <lineage>
        <taxon>Bacteria</taxon>
        <taxon>Bacillati</taxon>
        <taxon>Bacillota</taxon>
        <taxon>Bacilli</taxon>
        <taxon>Bacillales</taxon>
        <taxon>Bacillaceae</taxon>
        <taxon>Alkalicoccobacillus</taxon>
    </lineage>
</organism>
<keyword evidence="3 10" id="KW-0812">Transmembrane</keyword>
<dbReference type="NCBIfam" id="TIGR00494">
    <property type="entry name" value="crcB"/>
    <property type="match status" value="1"/>
</dbReference>
<keyword evidence="5 10" id="KW-0472">Membrane</keyword>
<keyword evidence="10" id="KW-0915">Sodium</keyword>
<reference evidence="11 12" key="1">
    <citation type="submission" date="2023-07" db="EMBL/GenBank/DDBJ databases">
        <title>Genomic Encyclopedia of Type Strains, Phase IV (KMG-IV): sequencing the most valuable type-strain genomes for metagenomic binning, comparative biology and taxonomic classification.</title>
        <authorList>
            <person name="Goeker M."/>
        </authorList>
    </citation>
    <scope>NUCLEOTIDE SEQUENCE [LARGE SCALE GENOMIC DNA]</scope>
    <source>
        <strain evidence="11 12">DSM 19154</strain>
    </source>
</reference>
<sequence>MSLLLIGLSGSFGALSRFALSIWLIRFQGEHDFPLPILIINVSGSLILGLLHAHLGVVSEGIGLILSTGFLGAFTTFSTFSMESFNLIRHRKWKALSWYISLTIVGSILAYSFGYYIL</sequence>
<protein>
    <recommendedName>
        <fullName evidence="10">Fluoride-specific ion channel FluC</fullName>
    </recommendedName>
</protein>
<comment type="similarity">
    <text evidence="7 10">Belongs to the fluoride channel Fluc/FEX (TC 1.A.43) family.</text>
</comment>
<evidence type="ECO:0000256" key="7">
    <source>
        <dbReference type="ARBA" id="ARBA00035120"/>
    </source>
</evidence>
<keyword evidence="10" id="KW-0813">Transport</keyword>
<comment type="function">
    <text evidence="9 10">Fluoride-specific ion channel. Important for reducing fluoride concentration in the cell, thus reducing its toxicity.</text>
</comment>
<dbReference type="InterPro" id="IPR003691">
    <property type="entry name" value="FluC"/>
</dbReference>